<sequence length="105" mass="11762">MHTYINMHKHAKIHPRIIETHRNTHRSPGEELGTNAATSRLHAHTHTGYIHTPVCMHAFTPNHPSVPAPTTSPSSPPIHLSLLSREACTVIFLHHHLSLIFCLPI</sequence>
<name>A0ABV0TJ35_9TELE</name>
<gene>
    <name evidence="1" type="ORF">ILYODFUR_011862</name>
</gene>
<protein>
    <submittedName>
        <fullName evidence="1">Uncharacterized protein</fullName>
    </submittedName>
</protein>
<reference evidence="1 2" key="1">
    <citation type="submission" date="2021-06" db="EMBL/GenBank/DDBJ databases">
        <authorList>
            <person name="Palmer J.M."/>
        </authorList>
    </citation>
    <scope>NUCLEOTIDE SEQUENCE [LARGE SCALE GENOMIC DNA]</scope>
    <source>
        <strain evidence="2">if_2019</strain>
        <tissue evidence="1">Muscle</tissue>
    </source>
</reference>
<evidence type="ECO:0000313" key="1">
    <source>
        <dbReference type="EMBL" id="MEQ2232481.1"/>
    </source>
</evidence>
<accession>A0ABV0TJ35</accession>
<organism evidence="1 2">
    <name type="scientific">Ilyodon furcidens</name>
    <name type="common">goldbreast splitfin</name>
    <dbReference type="NCBI Taxonomy" id="33524"/>
    <lineage>
        <taxon>Eukaryota</taxon>
        <taxon>Metazoa</taxon>
        <taxon>Chordata</taxon>
        <taxon>Craniata</taxon>
        <taxon>Vertebrata</taxon>
        <taxon>Euteleostomi</taxon>
        <taxon>Actinopterygii</taxon>
        <taxon>Neopterygii</taxon>
        <taxon>Teleostei</taxon>
        <taxon>Neoteleostei</taxon>
        <taxon>Acanthomorphata</taxon>
        <taxon>Ovalentaria</taxon>
        <taxon>Atherinomorphae</taxon>
        <taxon>Cyprinodontiformes</taxon>
        <taxon>Goodeidae</taxon>
        <taxon>Ilyodon</taxon>
    </lineage>
</organism>
<dbReference type="Proteomes" id="UP001482620">
    <property type="component" value="Unassembled WGS sequence"/>
</dbReference>
<proteinExistence type="predicted"/>
<keyword evidence="2" id="KW-1185">Reference proteome</keyword>
<dbReference type="EMBL" id="JAHRIQ010035664">
    <property type="protein sequence ID" value="MEQ2232481.1"/>
    <property type="molecule type" value="Genomic_DNA"/>
</dbReference>
<evidence type="ECO:0000313" key="2">
    <source>
        <dbReference type="Proteomes" id="UP001482620"/>
    </source>
</evidence>
<comment type="caution">
    <text evidence="1">The sequence shown here is derived from an EMBL/GenBank/DDBJ whole genome shotgun (WGS) entry which is preliminary data.</text>
</comment>